<evidence type="ECO:0000313" key="2">
    <source>
        <dbReference type="Proteomes" id="UP000237822"/>
    </source>
</evidence>
<accession>A0A2T0UGQ5</accession>
<dbReference type="Gene3D" id="1.10.10.10">
    <property type="entry name" value="Winged helix-like DNA-binding domain superfamily/Winged helix DNA-binding domain"/>
    <property type="match status" value="1"/>
</dbReference>
<sequence length="352" mass="38904">MRFLRNKSESDGQVTVGYWIGCVPVTTIRTARSRWWHVVVERIELSPGAMARVRWGVSPLGTLSAFLRLAASGERHPVWGRARDVVGGALDRTPLVAELVPRGGRGYMPLVAPPLPAARPSADDELDVIRALADSAVDDQLSQTGRPMPRARRLLEAGQITTVLVAELSLLWRHGLARVWPDLEHALDEECQMRSHLLGTEGLAGTLDTLHPRVRWAGDGALLVDRGRRRTTNVGAAGLVVVPSLVDSVPRLALETAPACISYPVGLEIVEGSRHRERRVRAAARMIGDTRWRVLQALDEGRSTTELAERLRLPLSTVATHVSVLYRAGLLTRRRVGRSVVYERDRARPWFS</sequence>
<reference evidence="1 2" key="1">
    <citation type="submission" date="2018-03" db="EMBL/GenBank/DDBJ databases">
        <title>Genomic Encyclopedia of Archaeal and Bacterial Type Strains, Phase II (KMG-II): from individual species to whole genera.</title>
        <authorList>
            <person name="Goeker M."/>
        </authorList>
    </citation>
    <scope>NUCLEOTIDE SEQUENCE [LARGE SCALE GENOMIC DNA]</scope>
    <source>
        <strain evidence="1 2">ATCC BAA-1496</strain>
    </source>
</reference>
<proteinExistence type="predicted"/>
<gene>
    <name evidence="1" type="ORF">BCF74_11646</name>
</gene>
<name>A0A2T0UGQ5_9MICO</name>
<dbReference type="AlphaFoldDB" id="A0A2T0UGQ5"/>
<organism evidence="1 2">
    <name type="scientific">Knoellia remsis</name>
    <dbReference type="NCBI Taxonomy" id="407159"/>
    <lineage>
        <taxon>Bacteria</taxon>
        <taxon>Bacillati</taxon>
        <taxon>Actinomycetota</taxon>
        <taxon>Actinomycetes</taxon>
        <taxon>Micrococcales</taxon>
        <taxon>Intrasporangiaceae</taxon>
        <taxon>Knoellia</taxon>
    </lineage>
</organism>
<protein>
    <submittedName>
        <fullName evidence="1">ArsR family transcriptional regulator</fullName>
    </submittedName>
</protein>
<comment type="caution">
    <text evidence="1">The sequence shown here is derived from an EMBL/GenBank/DDBJ whole genome shotgun (WGS) entry which is preliminary data.</text>
</comment>
<dbReference type="InterPro" id="IPR036388">
    <property type="entry name" value="WH-like_DNA-bd_sf"/>
</dbReference>
<keyword evidence="2" id="KW-1185">Reference proteome</keyword>
<dbReference type="SUPFAM" id="SSF46785">
    <property type="entry name" value="Winged helix' DNA-binding domain"/>
    <property type="match status" value="1"/>
</dbReference>
<dbReference type="PANTHER" id="PTHR43132:SF2">
    <property type="entry name" value="ARSENICAL RESISTANCE OPERON REPRESSOR ARSR-RELATED"/>
    <property type="match status" value="1"/>
</dbReference>
<dbReference type="InterPro" id="IPR011991">
    <property type="entry name" value="ArsR-like_HTH"/>
</dbReference>
<evidence type="ECO:0000313" key="1">
    <source>
        <dbReference type="EMBL" id="PRY57125.1"/>
    </source>
</evidence>
<dbReference type="InterPro" id="IPR036390">
    <property type="entry name" value="WH_DNA-bd_sf"/>
</dbReference>
<dbReference type="Proteomes" id="UP000237822">
    <property type="component" value="Unassembled WGS sequence"/>
</dbReference>
<dbReference type="PANTHER" id="PTHR43132">
    <property type="entry name" value="ARSENICAL RESISTANCE OPERON REPRESSOR ARSR-RELATED"/>
    <property type="match status" value="1"/>
</dbReference>
<dbReference type="InterPro" id="IPR051011">
    <property type="entry name" value="Metal_resp_trans_reg"/>
</dbReference>
<dbReference type="EMBL" id="PVTI01000016">
    <property type="protein sequence ID" value="PRY57125.1"/>
    <property type="molecule type" value="Genomic_DNA"/>
</dbReference>
<dbReference type="Pfam" id="PF12840">
    <property type="entry name" value="HTH_20"/>
    <property type="match status" value="1"/>
</dbReference>
<dbReference type="CDD" id="cd00090">
    <property type="entry name" value="HTH_ARSR"/>
    <property type="match status" value="1"/>
</dbReference>